<evidence type="ECO:0008006" key="7">
    <source>
        <dbReference type="Google" id="ProtNLM"/>
    </source>
</evidence>
<sequence length="356" mass="40649">MKKVLITLDTPTGRGGLESAVARISKMMMKHNNFIVEIFMFYESREENYNWLSEINYTISQSSFRNHKIRRCHHAWKLAKKIRQFKPDIVVTLSTVPCFISRLAIRFARVNTPLLSWIHLPPRPRYRPQYLMHADGHLAISNEIKQQLIDLGANPASVSVVFNPVTPQSVFVERPVATTNFLYIGRINFELQKRIKDLLTACSLLQGNWRLDVIGEGDDRSQCESYAQSLGINNHIHWHGWQESPWEYVESHINVASCLVLSSDYEGFPLVLLEALSRGIFCIASDCVSGPGEIINNGVNGFLYPPRETKALAEKMQLIIDGRALPSHADIKNSVSQFYNENFISSFNAELLKWIK</sequence>
<dbReference type="CDD" id="cd03811">
    <property type="entry name" value="GT4_GT28_WabH-like"/>
    <property type="match status" value="1"/>
</dbReference>
<evidence type="ECO:0000313" key="4">
    <source>
        <dbReference type="EMBL" id="KOC95002.1"/>
    </source>
</evidence>
<comment type="caution">
    <text evidence="4">The sequence shown here is derived from an EMBL/GenBank/DDBJ whole genome shotgun (WGS) entry which is preliminary data.</text>
</comment>
<gene>
    <name evidence="3" type="ORF">NG42_03675</name>
    <name evidence="4" type="ORF">NG43_02045</name>
</gene>
<dbReference type="InterPro" id="IPR001296">
    <property type="entry name" value="Glyco_trans_1"/>
</dbReference>
<dbReference type="EMBL" id="JRXE01000004">
    <property type="protein sequence ID" value="KOC91872.1"/>
    <property type="molecule type" value="Genomic_DNA"/>
</dbReference>
<dbReference type="GO" id="GO:1901135">
    <property type="term" value="P:carbohydrate derivative metabolic process"/>
    <property type="evidence" value="ECO:0007669"/>
    <property type="project" value="UniProtKB-ARBA"/>
</dbReference>
<dbReference type="PATRIC" id="fig|1560201.3.peg.790"/>
<evidence type="ECO:0000313" key="3">
    <source>
        <dbReference type="EMBL" id="KOC91872.1"/>
    </source>
</evidence>
<protein>
    <recommendedName>
        <fullName evidence="7">UDP-D-galactose:(Glucosyl)lipopolysaccharide-1, 6-D-galactosyltransferase</fullName>
    </recommendedName>
</protein>
<dbReference type="GO" id="GO:0016757">
    <property type="term" value="F:glycosyltransferase activity"/>
    <property type="evidence" value="ECO:0007669"/>
    <property type="project" value="InterPro"/>
</dbReference>
<organism evidence="4 5">
    <name type="scientific">Winslowiella iniecta</name>
    <dbReference type="NCBI Taxonomy" id="1560201"/>
    <lineage>
        <taxon>Bacteria</taxon>
        <taxon>Pseudomonadati</taxon>
        <taxon>Pseudomonadota</taxon>
        <taxon>Gammaproteobacteria</taxon>
        <taxon>Enterobacterales</taxon>
        <taxon>Erwiniaceae</taxon>
        <taxon>Winslowiella</taxon>
    </lineage>
</organism>
<dbReference type="STRING" id="1560201.NG42_03675"/>
<dbReference type="Gene3D" id="3.40.50.2000">
    <property type="entry name" value="Glycogen Phosphorylase B"/>
    <property type="match status" value="2"/>
</dbReference>
<accession>A0A0L7THZ8</accession>
<dbReference type="Proteomes" id="UP000036851">
    <property type="component" value="Unassembled WGS sequence"/>
</dbReference>
<dbReference type="EMBL" id="JRXF01000002">
    <property type="protein sequence ID" value="KOC95002.1"/>
    <property type="molecule type" value="Genomic_DNA"/>
</dbReference>
<feature type="domain" description="Glycosyl transferase family 1" evidence="1">
    <location>
        <begin position="181"/>
        <end position="328"/>
    </location>
</feature>
<dbReference type="OrthoDB" id="9777346at2"/>
<dbReference type="InterPro" id="IPR028098">
    <property type="entry name" value="Glyco_trans_4-like_N"/>
</dbReference>
<evidence type="ECO:0000313" key="5">
    <source>
        <dbReference type="Proteomes" id="UP000036851"/>
    </source>
</evidence>
<proteinExistence type="predicted"/>
<evidence type="ECO:0000313" key="6">
    <source>
        <dbReference type="Proteomes" id="UP000037088"/>
    </source>
</evidence>
<dbReference type="Pfam" id="PF00534">
    <property type="entry name" value="Glycos_transf_1"/>
    <property type="match status" value="1"/>
</dbReference>
<dbReference type="AlphaFoldDB" id="A0A0L7THZ8"/>
<keyword evidence="6" id="KW-1185">Reference proteome</keyword>
<reference evidence="5 6" key="1">
    <citation type="journal article" date="2015" name="Int. J. Syst. Evol. Microbiol.">
        <title>Erwinia iniecta sp. nov., isolated from Russian wheat aphids (Diuraphis noxia).</title>
        <authorList>
            <person name="Campillo T."/>
            <person name="Luna E."/>
            <person name="Portier P."/>
            <person name="Fischer-Le Saux M."/>
            <person name="Lapitan N."/>
            <person name="Tisserat N.A."/>
            <person name="Leach J.E."/>
        </authorList>
    </citation>
    <scope>NUCLEOTIDE SEQUENCE [LARGE SCALE GENOMIC DNA]</scope>
    <source>
        <strain evidence="3 6">B120</strain>
        <strain evidence="4 5">B149</strain>
    </source>
</reference>
<dbReference type="PANTHER" id="PTHR12526">
    <property type="entry name" value="GLYCOSYLTRANSFERASE"/>
    <property type="match status" value="1"/>
</dbReference>
<dbReference type="Pfam" id="PF13439">
    <property type="entry name" value="Glyco_transf_4"/>
    <property type="match status" value="1"/>
</dbReference>
<dbReference type="SUPFAM" id="SSF53756">
    <property type="entry name" value="UDP-Glycosyltransferase/glycogen phosphorylase"/>
    <property type="match status" value="1"/>
</dbReference>
<dbReference type="RefSeq" id="WP_052897918.1">
    <property type="nucleotide sequence ID" value="NZ_JRXE01000004.1"/>
</dbReference>
<dbReference type="PANTHER" id="PTHR12526:SF630">
    <property type="entry name" value="GLYCOSYLTRANSFERASE"/>
    <property type="match status" value="1"/>
</dbReference>
<dbReference type="Proteomes" id="UP000037088">
    <property type="component" value="Unassembled WGS sequence"/>
</dbReference>
<evidence type="ECO:0000259" key="2">
    <source>
        <dbReference type="Pfam" id="PF13439"/>
    </source>
</evidence>
<name>A0A0L7THZ8_9GAMM</name>
<feature type="domain" description="Glycosyltransferase subfamily 4-like N-terminal" evidence="2">
    <location>
        <begin position="15"/>
        <end position="167"/>
    </location>
</feature>
<evidence type="ECO:0000259" key="1">
    <source>
        <dbReference type="Pfam" id="PF00534"/>
    </source>
</evidence>